<keyword evidence="5 13" id="KW-0808">Transferase</keyword>
<evidence type="ECO:0000259" key="12">
    <source>
        <dbReference type="PROSITE" id="PS50885"/>
    </source>
</evidence>
<organism evidence="13 14">
    <name type="scientific">Chitiniphilus eburneus</name>
    <dbReference type="NCBI Taxonomy" id="2571148"/>
    <lineage>
        <taxon>Bacteria</taxon>
        <taxon>Pseudomonadati</taxon>
        <taxon>Pseudomonadota</taxon>
        <taxon>Betaproteobacteria</taxon>
        <taxon>Neisseriales</taxon>
        <taxon>Chitinibacteraceae</taxon>
        <taxon>Chitiniphilus</taxon>
    </lineage>
</organism>
<dbReference type="CDD" id="cd06225">
    <property type="entry name" value="HAMP"/>
    <property type="match status" value="1"/>
</dbReference>
<reference evidence="13 14" key="1">
    <citation type="submission" date="2019-04" db="EMBL/GenBank/DDBJ databases">
        <title>Chitiniphilus eburnea sp. nov., a novel chitinolytic bacterium isolated from aquaculture sludge.</title>
        <authorList>
            <person name="Sheng M."/>
        </authorList>
    </citation>
    <scope>NUCLEOTIDE SEQUENCE [LARGE SCALE GENOMIC DNA]</scope>
    <source>
        <strain evidence="13 14">HX-2-15</strain>
    </source>
</reference>
<keyword evidence="10" id="KW-0472">Membrane</keyword>
<keyword evidence="9" id="KW-0902">Two-component regulatory system</keyword>
<gene>
    <name evidence="13" type="primary">creC</name>
    <name evidence="13" type="ORF">FAZ21_04870</name>
</gene>
<accession>A0A4U0Q8R7</accession>
<dbReference type="Proteomes" id="UP000310016">
    <property type="component" value="Unassembled WGS sequence"/>
</dbReference>
<dbReference type="InterPro" id="IPR003660">
    <property type="entry name" value="HAMP_dom"/>
</dbReference>
<dbReference type="PANTHER" id="PTHR45436">
    <property type="entry name" value="SENSOR HISTIDINE KINASE YKOH"/>
    <property type="match status" value="1"/>
</dbReference>
<dbReference type="SMART" id="SM00387">
    <property type="entry name" value="HATPase_c"/>
    <property type="match status" value="1"/>
</dbReference>
<name>A0A4U0Q8R7_9NEIS</name>
<evidence type="ECO:0000259" key="11">
    <source>
        <dbReference type="PROSITE" id="PS50109"/>
    </source>
</evidence>
<dbReference type="Pfam" id="PF00512">
    <property type="entry name" value="HisKA"/>
    <property type="match status" value="1"/>
</dbReference>
<evidence type="ECO:0000256" key="8">
    <source>
        <dbReference type="ARBA" id="ARBA00022989"/>
    </source>
</evidence>
<dbReference type="EC" id="2.7.13.3" evidence="3"/>
<dbReference type="InterPro" id="IPR003594">
    <property type="entry name" value="HATPase_dom"/>
</dbReference>
<sequence>MRFSLRIFLGYFLIVAVLGWYVVDLIRNEIKPAMRQSAEEIMIDTANLMAELIRPDFVAGTLGSGEFARAVEDYARRSPNARIWGVAKGAVDLRVYATDARGIVVFDSTGNAVGQDYSQWRDVHLTLRGQYGARTSRHEYADEATTVMYVAAPIRVDGRIAGALTVAKPNHAMQPYIERAHGKLLRALVLIVGLGLAFGAGFSWWLSRAIGRLTDFAHAVSAGRPAPVPALPGNRELAVLAQALGEMRERLEGKAYVEHYVHGLTHELKSPLAGIRGAAELLDDDLDPAERARFAGHIRREAERLQSIVDRLLELARLETRQALAVHEPVSLADAAHIVLGALAPRLDAGRIGLELAIPPDASVTGERFLIEQALRNLLQNAIDFTPPDGLIRITATPDGGGWTLRIHNDGPAIPDYALPRLGERFYSLPRPDGNQRGTGLGLALTRTIAELHGGGVTVTNHPAGGVVAVLRL</sequence>
<feature type="transmembrane region" description="Helical" evidence="10">
    <location>
        <begin position="184"/>
        <end position="206"/>
    </location>
</feature>
<dbReference type="InterPro" id="IPR036890">
    <property type="entry name" value="HATPase_C_sf"/>
</dbReference>
<dbReference type="RefSeq" id="WP_136772133.1">
    <property type="nucleotide sequence ID" value="NZ_SUMF01000002.1"/>
</dbReference>
<keyword evidence="8 10" id="KW-1133">Transmembrane helix</keyword>
<dbReference type="GO" id="GO:0000155">
    <property type="term" value="F:phosphorelay sensor kinase activity"/>
    <property type="evidence" value="ECO:0007669"/>
    <property type="project" value="InterPro"/>
</dbReference>
<keyword evidence="7 13" id="KW-0418">Kinase</keyword>
<evidence type="ECO:0000256" key="5">
    <source>
        <dbReference type="ARBA" id="ARBA00022679"/>
    </source>
</evidence>
<dbReference type="Pfam" id="PF02518">
    <property type="entry name" value="HATPase_c"/>
    <property type="match status" value="1"/>
</dbReference>
<keyword evidence="4" id="KW-0597">Phosphoprotein</keyword>
<dbReference type="Gene3D" id="3.30.565.10">
    <property type="entry name" value="Histidine kinase-like ATPase, C-terminal domain"/>
    <property type="match status" value="1"/>
</dbReference>
<dbReference type="InterPro" id="IPR003661">
    <property type="entry name" value="HisK_dim/P_dom"/>
</dbReference>
<evidence type="ECO:0000256" key="6">
    <source>
        <dbReference type="ARBA" id="ARBA00022692"/>
    </source>
</evidence>
<dbReference type="PANTHER" id="PTHR45436:SF10">
    <property type="entry name" value="HISTIDINE KINASE"/>
    <property type="match status" value="1"/>
</dbReference>
<evidence type="ECO:0000256" key="1">
    <source>
        <dbReference type="ARBA" id="ARBA00000085"/>
    </source>
</evidence>
<dbReference type="Gene3D" id="1.10.287.130">
    <property type="match status" value="1"/>
</dbReference>
<feature type="domain" description="Histidine kinase" evidence="11">
    <location>
        <begin position="263"/>
        <end position="473"/>
    </location>
</feature>
<keyword evidence="14" id="KW-1185">Reference proteome</keyword>
<dbReference type="GO" id="GO:0016020">
    <property type="term" value="C:membrane"/>
    <property type="evidence" value="ECO:0007669"/>
    <property type="project" value="UniProtKB-SubCell"/>
</dbReference>
<feature type="transmembrane region" description="Helical" evidence="10">
    <location>
        <begin position="6"/>
        <end position="26"/>
    </location>
</feature>
<dbReference type="InterPro" id="IPR036097">
    <property type="entry name" value="HisK_dim/P_sf"/>
</dbReference>
<dbReference type="SMART" id="SM00304">
    <property type="entry name" value="HAMP"/>
    <property type="match status" value="1"/>
</dbReference>
<feature type="domain" description="HAMP" evidence="12">
    <location>
        <begin position="204"/>
        <end position="256"/>
    </location>
</feature>
<evidence type="ECO:0000256" key="10">
    <source>
        <dbReference type="SAM" id="Phobius"/>
    </source>
</evidence>
<dbReference type="NCBIfam" id="NF008312">
    <property type="entry name" value="PRK11100.1"/>
    <property type="match status" value="1"/>
</dbReference>
<dbReference type="PROSITE" id="PS50885">
    <property type="entry name" value="HAMP"/>
    <property type="match status" value="1"/>
</dbReference>
<comment type="caution">
    <text evidence="13">The sequence shown here is derived from an EMBL/GenBank/DDBJ whole genome shotgun (WGS) entry which is preliminary data.</text>
</comment>
<dbReference type="Gene3D" id="6.10.340.10">
    <property type="match status" value="1"/>
</dbReference>
<dbReference type="CDD" id="cd00082">
    <property type="entry name" value="HisKA"/>
    <property type="match status" value="1"/>
</dbReference>
<protein>
    <recommendedName>
        <fullName evidence="3">histidine kinase</fullName>
        <ecNumber evidence="3">2.7.13.3</ecNumber>
    </recommendedName>
</protein>
<comment type="subcellular location">
    <subcellularLocation>
        <location evidence="2">Membrane</location>
    </subcellularLocation>
</comment>
<keyword evidence="6 10" id="KW-0812">Transmembrane</keyword>
<dbReference type="SMART" id="SM00388">
    <property type="entry name" value="HisKA"/>
    <property type="match status" value="1"/>
</dbReference>
<dbReference type="InterPro" id="IPR050428">
    <property type="entry name" value="TCS_sensor_his_kinase"/>
</dbReference>
<dbReference type="Gene3D" id="3.30.450.20">
    <property type="entry name" value="PAS domain"/>
    <property type="match status" value="1"/>
</dbReference>
<dbReference type="OrthoDB" id="9806130at2"/>
<dbReference type="InterPro" id="IPR029151">
    <property type="entry name" value="Sensor-like_sf"/>
</dbReference>
<comment type="catalytic activity">
    <reaction evidence="1">
        <text>ATP + protein L-histidine = ADP + protein N-phospho-L-histidine.</text>
        <dbReference type="EC" id="2.7.13.3"/>
    </reaction>
</comment>
<dbReference type="AlphaFoldDB" id="A0A4U0Q8R7"/>
<dbReference type="EMBL" id="SUMF01000002">
    <property type="protein sequence ID" value="TJZ77659.1"/>
    <property type="molecule type" value="Genomic_DNA"/>
</dbReference>
<dbReference type="SUPFAM" id="SSF55874">
    <property type="entry name" value="ATPase domain of HSP90 chaperone/DNA topoisomerase II/histidine kinase"/>
    <property type="match status" value="1"/>
</dbReference>
<dbReference type="SUPFAM" id="SSF103190">
    <property type="entry name" value="Sensory domain-like"/>
    <property type="match status" value="1"/>
</dbReference>
<proteinExistence type="predicted"/>
<dbReference type="SUPFAM" id="SSF47384">
    <property type="entry name" value="Homodimeric domain of signal transducing histidine kinase"/>
    <property type="match status" value="1"/>
</dbReference>
<evidence type="ECO:0000313" key="13">
    <source>
        <dbReference type="EMBL" id="TJZ77659.1"/>
    </source>
</evidence>
<evidence type="ECO:0000256" key="3">
    <source>
        <dbReference type="ARBA" id="ARBA00012438"/>
    </source>
</evidence>
<evidence type="ECO:0000313" key="14">
    <source>
        <dbReference type="Proteomes" id="UP000310016"/>
    </source>
</evidence>
<dbReference type="InterPro" id="IPR005467">
    <property type="entry name" value="His_kinase_dom"/>
</dbReference>
<evidence type="ECO:0000256" key="2">
    <source>
        <dbReference type="ARBA" id="ARBA00004370"/>
    </source>
</evidence>
<dbReference type="PROSITE" id="PS50109">
    <property type="entry name" value="HIS_KIN"/>
    <property type="match status" value="1"/>
</dbReference>
<evidence type="ECO:0000256" key="9">
    <source>
        <dbReference type="ARBA" id="ARBA00023012"/>
    </source>
</evidence>
<evidence type="ECO:0000256" key="7">
    <source>
        <dbReference type="ARBA" id="ARBA00022777"/>
    </source>
</evidence>
<evidence type="ECO:0000256" key="4">
    <source>
        <dbReference type="ARBA" id="ARBA00022553"/>
    </source>
</evidence>